<evidence type="ECO:0000256" key="2">
    <source>
        <dbReference type="ARBA" id="ARBA00022448"/>
    </source>
</evidence>
<accession>A0A1H5LKG3</accession>
<dbReference type="SUPFAM" id="SSF161098">
    <property type="entry name" value="MetI-like"/>
    <property type="match status" value="1"/>
</dbReference>
<protein>
    <submittedName>
        <fullName evidence="10">Carbohydrate ABC transporter membrane protein 2, CUT1 family</fullName>
    </submittedName>
</protein>
<keyword evidence="5 7" id="KW-1133">Transmembrane helix</keyword>
<comment type="similarity">
    <text evidence="7">Belongs to the binding-protein-dependent transport system permease family.</text>
</comment>
<dbReference type="PROSITE" id="PS50928">
    <property type="entry name" value="ABC_TM1"/>
    <property type="match status" value="1"/>
</dbReference>
<proteinExistence type="inferred from homology"/>
<evidence type="ECO:0000256" key="7">
    <source>
        <dbReference type="RuleBase" id="RU363032"/>
    </source>
</evidence>
<evidence type="ECO:0000256" key="4">
    <source>
        <dbReference type="ARBA" id="ARBA00022692"/>
    </source>
</evidence>
<evidence type="ECO:0000256" key="3">
    <source>
        <dbReference type="ARBA" id="ARBA00022475"/>
    </source>
</evidence>
<dbReference type="Proteomes" id="UP000182725">
    <property type="component" value="Unassembled WGS sequence"/>
</dbReference>
<dbReference type="GO" id="GO:0055085">
    <property type="term" value="P:transmembrane transport"/>
    <property type="evidence" value="ECO:0007669"/>
    <property type="project" value="InterPro"/>
</dbReference>
<name>A0A1H5LKG3_9MICC</name>
<comment type="subcellular location">
    <subcellularLocation>
        <location evidence="1 7">Cell membrane</location>
        <topology evidence="1 7">Multi-pass membrane protein</topology>
    </subcellularLocation>
</comment>
<evidence type="ECO:0000256" key="6">
    <source>
        <dbReference type="ARBA" id="ARBA00023136"/>
    </source>
</evidence>
<evidence type="ECO:0000313" key="10">
    <source>
        <dbReference type="EMBL" id="SEE77525.1"/>
    </source>
</evidence>
<evidence type="ECO:0000259" key="9">
    <source>
        <dbReference type="PROSITE" id="PS50928"/>
    </source>
</evidence>
<feature type="transmembrane region" description="Helical" evidence="7">
    <location>
        <begin position="98"/>
        <end position="117"/>
    </location>
</feature>
<dbReference type="EMBL" id="FNTV01000001">
    <property type="protein sequence ID" value="SEE77525.1"/>
    <property type="molecule type" value="Genomic_DNA"/>
</dbReference>
<dbReference type="Gene3D" id="1.10.3720.10">
    <property type="entry name" value="MetI-like"/>
    <property type="match status" value="1"/>
</dbReference>
<feature type="domain" description="ABC transmembrane type-1" evidence="9">
    <location>
        <begin position="94"/>
        <end position="289"/>
    </location>
</feature>
<feature type="compositionally biased region" description="Basic residues" evidence="8">
    <location>
        <begin position="11"/>
        <end position="20"/>
    </location>
</feature>
<dbReference type="Pfam" id="PF00528">
    <property type="entry name" value="BPD_transp_1"/>
    <property type="match status" value="1"/>
</dbReference>
<dbReference type="AlphaFoldDB" id="A0A1H5LKG3"/>
<evidence type="ECO:0000256" key="8">
    <source>
        <dbReference type="SAM" id="MobiDB-lite"/>
    </source>
</evidence>
<evidence type="ECO:0000313" key="11">
    <source>
        <dbReference type="Proteomes" id="UP000182725"/>
    </source>
</evidence>
<feature type="transmembrane region" description="Helical" evidence="7">
    <location>
        <begin position="161"/>
        <end position="181"/>
    </location>
</feature>
<dbReference type="InterPro" id="IPR000515">
    <property type="entry name" value="MetI-like"/>
</dbReference>
<feature type="transmembrane region" description="Helical" evidence="7">
    <location>
        <begin position="129"/>
        <end position="149"/>
    </location>
</feature>
<evidence type="ECO:0000256" key="1">
    <source>
        <dbReference type="ARBA" id="ARBA00004651"/>
    </source>
</evidence>
<feature type="transmembrane region" description="Helical" evidence="7">
    <location>
        <begin position="278"/>
        <end position="297"/>
    </location>
</feature>
<feature type="region of interest" description="Disordered" evidence="8">
    <location>
        <begin position="1"/>
        <end position="22"/>
    </location>
</feature>
<gene>
    <name evidence="10" type="ORF">SAMN04489740_2498</name>
</gene>
<dbReference type="CDD" id="cd06261">
    <property type="entry name" value="TM_PBP2"/>
    <property type="match status" value="1"/>
</dbReference>
<evidence type="ECO:0000256" key="5">
    <source>
        <dbReference type="ARBA" id="ARBA00022989"/>
    </source>
</evidence>
<dbReference type="GO" id="GO:0005886">
    <property type="term" value="C:plasma membrane"/>
    <property type="evidence" value="ECO:0007669"/>
    <property type="project" value="UniProtKB-SubCell"/>
</dbReference>
<reference evidence="10 11" key="1">
    <citation type="submission" date="2016-10" db="EMBL/GenBank/DDBJ databases">
        <authorList>
            <person name="de Groot N.N."/>
        </authorList>
    </citation>
    <scope>NUCLEOTIDE SEQUENCE [LARGE SCALE GENOMIC DNA]</scope>
    <source>
        <strain evidence="10 11">DSM 22274</strain>
    </source>
</reference>
<feature type="transmembrane region" description="Helical" evidence="7">
    <location>
        <begin position="202"/>
        <end position="227"/>
    </location>
</feature>
<feature type="transmembrane region" description="Helical" evidence="7">
    <location>
        <begin position="30"/>
        <end position="51"/>
    </location>
</feature>
<dbReference type="PANTHER" id="PTHR43744">
    <property type="entry name" value="ABC TRANSPORTER PERMEASE PROTEIN MG189-RELATED-RELATED"/>
    <property type="match status" value="1"/>
</dbReference>
<dbReference type="InterPro" id="IPR035906">
    <property type="entry name" value="MetI-like_sf"/>
</dbReference>
<keyword evidence="4 7" id="KW-0812">Transmembrane</keyword>
<keyword evidence="2 7" id="KW-0813">Transport</keyword>
<keyword evidence="6 7" id="KW-0472">Membrane</keyword>
<organism evidence="10 11">
    <name type="scientific">Arthrobacter alpinus</name>
    <dbReference type="NCBI Taxonomy" id="656366"/>
    <lineage>
        <taxon>Bacteria</taxon>
        <taxon>Bacillati</taxon>
        <taxon>Actinomycetota</taxon>
        <taxon>Actinomycetes</taxon>
        <taxon>Micrococcales</taxon>
        <taxon>Micrococcaceae</taxon>
        <taxon>Arthrobacter</taxon>
    </lineage>
</organism>
<sequence>MVIQTDLAKGTKARRTGRPRGSRDSTVYRIFTWLNATALITLCLIMLYPFVTVLAQSFSSPGAIKAGQVNVLPVDFNVNSYVAVMNNGMFWRNYGNTVLYTVVATIIAMTLTTAFAYVLSKEHLRGRKILIGIAVFTMFFNGGIVPNYVLISSLGMKNTMWALVIPGAISVFNLLVMKSFFENLPKDLEEAAQIDGLSWFGIFGRIVLPLSKAVIATMVLFYSVAFWNDWFAAFLYLDKSELFPVTLFLRNLIAGASSAASEGAASSGSTAAALSANIQSVTMILTVIPILCIYPFVQKFFVSGIMLGSVKG</sequence>
<dbReference type="PANTHER" id="PTHR43744:SF9">
    <property type="entry name" value="POLYGALACTURONAN_RHAMNOGALACTURONAN TRANSPORT SYSTEM PERMEASE PROTEIN YTCP"/>
    <property type="match status" value="1"/>
</dbReference>
<keyword evidence="3" id="KW-1003">Cell membrane</keyword>